<evidence type="ECO:0000313" key="1">
    <source>
        <dbReference type="EMBL" id="GAA0387409.1"/>
    </source>
</evidence>
<gene>
    <name evidence="1" type="ORF">GCM10008933_17940</name>
</gene>
<reference evidence="1 2" key="1">
    <citation type="journal article" date="2019" name="Int. J. Syst. Evol. Microbiol.">
        <title>The Global Catalogue of Microorganisms (GCM) 10K type strain sequencing project: providing services to taxonomists for standard genome sequencing and annotation.</title>
        <authorList>
            <consortium name="The Broad Institute Genomics Platform"/>
            <consortium name="The Broad Institute Genome Sequencing Center for Infectious Disease"/>
            <person name="Wu L."/>
            <person name="Ma J."/>
        </authorList>
    </citation>
    <scope>NUCLEOTIDE SEQUENCE [LARGE SCALE GENOMIC DNA]</scope>
    <source>
        <strain evidence="1 2">JCM 12774</strain>
    </source>
</reference>
<accession>A0ABN0Y9C8</accession>
<organism evidence="1 2">
    <name type="scientific">Paenibacillus motobuensis</name>
    <dbReference type="NCBI Taxonomy" id="295324"/>
    <lineage>
        <taxon>Bacteria</taxon>
        <taxon>Bacillati</taxon>
        <taxon>Bacillota</taxon>
        <taxon>Bacilli</taxon>
        <taxon>Bacillales</taxon>
        <taxon>Paenibacillaceae</taxon>
        <taxon>Paenibacillus</taxon>
    </lineage>
</organism>
<dbReference type="RefSeq" id="WP_343860136.1">
    <property type="nucleotide sequence ID" value="NZ_BAAACX010000008.1"/>
</dbReference>
<sequence>MKGMIKIVTIVEEYLENILLPRIISFGATTESASIVKNDIHTRLLSIISQWNDEEFRNTILFTGLEEACFYDSEASLDIKCLVVVAIRNSLLEDMKSTIRAAKKLGLSKPIIDDNTIKIITHEAIQYFNKHDFKCLSFQRPNNNEDSNPYVNLKDKYPVAWEAMKQLSQCINYIQFPSLEIPSQKPSILINPANISGTKTEVQSGIDPTIDSLLQQILNLVIEGKQPFFFCDCFKMISRNPDKLFKILNLVLSSNAPVVTINYYISNGYVARRTNLLRPAHNESDIVLKLRNLSGVRKTHANILKIMRDTYN</sequence>
<dbReference type="Proteomes" id="UP001500340">
    <property type="component" value="Unassembled WGS sequence"/>
</dbReference>
<keyword evidence="2" id="KW-1185">Reference proteome</keyword>
<name>A0ABN0Y9C8_9BACL</name>
<comment type="caution">
    <text evidence="1">The sequence shown here is derived from an EMBL/GenBank/DDBJ whole genome shotgun (WGS) entry which is preliminary data.</text>
</comment>
<dbReference type="EMBL" id="BAAACX010000008">
    <property type="protein sequence ID" value="GAA0387409.1"/>
    <property type="molecule type" value="Genomic_DNA"/>
</dbReference>
<protein>
    <submittedName>
        <fullName evidence="1">Uncharacterized protein</fullName>
    </submittedName>
</protein>
<evidence type="ECO:0000313" key="2">
    <source>
        <dbReference type="Proteomes" id="UP001500340"/>
    </source>
</evidence>
<proteinExistence type="predicted"/>